<comment type="caution">
    <text evidence="2">The sequence shown here is derived from an EMBL/GenBank/DDBJ whole genome shotgun (WGS) entry which is preliminary data.</text>
</comment>
<evidence type="ECO:0000256" key="1">
    <source>
        <dbReference type="SAM" id="MobiDB-lite"/>
    </source>
</evidence>
<feature type="region of interest" description="Disordered" evidence="1">
    <location>
        <begin position="1"/>
        <end position="24"/>
    </location>
</feature>
<sequence>MKRDNIHLTISSTTPSAPADPETPRTLTYITPFTPGCPTDSRLYSQTKPSLYTPLSAFMTKPRSATTTTRRSSLMPSSEGPSTSFDSQDSDGSDLGGRVEQWRIRPGTFIVFELDTDFIVSSMKFEPSSRTDHEEETCQSVLDYPTGRYAGLVLWSHTYVLNNLDEYPDDEDLSGEVVEELIVNFVSPTRPPAPLQSHCVPIAPSSSTHRDIDTTPLQTTTLFPFSNLYQWTTLGTRLEVRTVRDSALRFALKEDEFERLDERVAVDFRELGRCRDSGRFGDEDWDAMRLQVPMHTVPVKVWRDVREAGRWCGGVEEEVSRKAGVAHPLKFVDEVEELVRSVLPSYSLPHHDSSGEDTV</sequence>
<organism evidence="2 3">
    <name type="scientific">Cristinia sonorae</name>
    <dbReference type="NCBI Taxonomy" id="1940300"/>
    <lineage>
        <taxon>Eukaryota</taxon>
        <taxon>Fungi</taxon>
        <taxon>Dikarya</taxon>
        <taxon>Basidiomycota</taxon>
        <taxon>Agaricomycotina</taxon>
        <taxon>Agaricomycetes</taxon>
        <taxon>Agaricomycetidae</taxon>
        <taxon>Agaricales</taxon>
        <taxon>Pleurotineae</taxon>
        <taxon>Stephanosporaceae</taxon>
        <taxon>Cristinia</taxon>
    </lineage>
</organism>
<feature type="region of interest" description="Disordered" evidence="1">
    <location>
        <begin position="55"/>
        <end position="96"/>
    </location>
</feature>
<evidence type="ECO:0000313" key="3">
    <source>
        <dbReference type="Proteomes" id="UP000813824"/>
    </source>
</evidence>
<dbReference type="AlphaFoldDB" id="A0A8K0UGR2"/>
<protein>
    <submittedName>
        <fullName evidence="2">Uncharacterized protein</fullName>
    </submittedName>
</protein>
<evidence type="ECO:0000313" key="2">
    <source>
        <dbReference type="EMBL" id="KAH8091029.1"/>
    </source>
</evidence>
<dbReference type="OrthoDB" id="2717234at2759"/>
<dbReference type="EMBL" id="JAEVFJ010000037">
    <property type="protein sequence ID" value="KAH8091029.1"/>
    <property type="molecule type" value="Genomic_DNA"/>
</dbReference>
<name>A0A8K0UGR2_9AGAR</name>
<accession>A0A8K0UGR2</accession>
<feature type="compositionally biased region" description="Low complexity" evidence="1">
    <location>
        <begin position="63"/>
        <end position="73"/>
    </location>
</feature>
<keyword evidence="3" id="KW-1185">Reference proteome</keyword>
<gene>
    <name evidence="2" type="ORF">BXZ70DRAFT_954010</name>
</gene>
<dbReference type="Proteomes" id="UP000813824">
    <property type="component" value="Unassembled WGS sequence"/>
</dbReference>
<proteinExistence type="predicted"/>
<reference evidence="2" key="1">
    <citation type="journal article" date="2021" name="New Phytol.">
        <title>Evolutionary innovations through gain and loss of genes in the ectomycorrhizal Boletales.</title>
        <authorList>
            <person name="Wu G."/>
            <person name="Miyauchi S."/>
            <person name="Morin E."/>
            <person name="Kuo A."/>
            <person name="Drula E."/>
            <person name="Varga T."/>
            <person name="Kohler A."/>
            <person name="Feng B."/>
            <person name="Cao Y."/>
            <person name="Lipzen A."/>
            <person name="Daum C."/>
            <person name="Hundley H."/>
            <person name="Pangilinan J."/>
            <person name="Johnson J."/>
            <person name="Barry K."/>
            <person name="LaButti K."/>
            <person name="Ng V."/>
            <person name="Ahrendt S."/>
            <person name="Min B."/>
            <person name="Choi I.G."/>
            <person name="Park H."/>
            <person name="Plett J.M."/>
            <person name="Magnuson J."/>
            <person name="Spatafora J.W."/>
            <person name="Nagy L.G."/>
            <person name="Henrissat B."/>
            <person name="Grigoriev I.V."/>
            <person name="Yang Z.L."/>
            <person name="Xu J."/>
            <person name="Martin F.M."/>
        </authorList>
    </citation>
    <scope>NUCLEOTIDE SEQUENCE</scope>
    <source>
        <strain evidence="2">KKN 215</strain>
    </source>
</reference>